<comment type="cofactor">
    <cofactor evidence="1 6 7">
        <name>pyridoxal 5'-phosphate</name>
        <dbReference type="ChEBI" id="CHEBI:597326"/>
    </cofactor>
</comment>
<dbReference type="SUPFAM" id="SSF53383">
    <property type="entry name" value="PLP-dependent transferases"/>
    <property type="match status" value="1"/>
</dbReference>
<comment type="similarity">
    <text evidence="2 7">Belongs to the group II decarboxylase family.</text>
</comment>
<dbReference type="Pfam" id="PF00282">
    <property type="entry name" value="Pyridoxal_deC"/>
    <property type="match status" value="1"/>
</dbReference>
<dbReference type="InterPro" id="IPR015421">
    <property type="entry name" value="PyrdxlP-dep_Trfase_major"/>
</dbReference>
<dbReference type="PANTHER" id="PTHR46101:SF2">
    <property type="entry name" value="SERINE DECARBOXYLASE"/>
    <property type="match status" value="1"/>
</dbReference>
<dbReference type="EMBL" id="PFJH01000135">
    <property type="protein sequence ID" value="PIX68438.1"/>
    <property type="molecule type" value="Genomic_DNA"/>
</dbReference>
<dbReference type="InterPro" id="IPR015424">
    <property type="entry name" value="PyrdxlP-dep_Trfase"/>
</dbReference>
<dbReference type="Gene3D" id="3.40.640.10">
    <property type="entry name" value="Type I PLP-dependent aspartate aminotransferase-like (Major domain)"/>
    <property type="match status" value="1"/>
</dbReference>
<evidence type="ECO:0000256" key="5">
    <source>
        <dbReference type="ARBA" id="ARBA00023239"/>
    </source>
</evidence>
<feature type="modified residue" description="N6-(pyridoxal phosphate)lysine" evidence="6">
    <location>
        <position position="264"/>
    </location>
</feature>
<sequence>MSKSIALSFYTVKSTYNVNCVVFFEEIMYHVTTFSMNVSTAAKLKAFKEDMDEKTASMLGYPINTKNDYSSLYQFLDYSLINLGDPFIPSSWRVNSEDFEVEALKFFGNLYKMPKDDFWGYLTSGGTESNLYGIFVGRELYPNGLLYFSKDTHYSISKIARLLRMKPVLVESLPNGEIDYLDLEKKIIENKHLPVILNLNLGTTMKGATDNVDRVVDILKKNNITQHYIHCDAALFGMILPFLKGAPQADFRQPIDSLAISGHKFIGTHMPVGIALARKKSVKKIETPIEYIGSVDSTITGCRNGQTPLFLWYAIQTRGMKGFAKEARMCVENAEYLDKKLKEIHWPSHLNKYSNIVYFKKPNCSIAKKWQLAVSDKFAHILVMQPVTKERIDAFVADLQTQS</sequence>
<proteinExistence type="inferred from homology"/>
<dbReference type="Gene3D" id="3.90.1150.10">
    <property type="entry name" value="Aspartate Aminotransferase, domain 1"/>
    <property type="match status" value="1"/>
</dbReference>
<keyword evidence="4 6" id="KW-0663">Pyridoxal phosphate</keyword>
<name>A0A2M7LK59_9BACT</name>
<evidence type="ECO:0000256" key="1">
    <source>
        <dbReference type="ARBA" id="ARBA00001933"/>
    </source>
</evidence>
<protein>
    <submittedName>
        <fullName evidence="8">Histidine decarboxylase</fullName>
    </submittedName>
</protein>
<organism evidence="8 9">
    <name type="scientific">Candidatus Roizmanbacteria bacterium CG_4_10_14_3_um_filter_39_13</name>
    <dbReference type="NCBI Taxonomy" id="1974831"/>
    <lineage>
        <taxon>Bacteria</taxon>
        <taxon>Candidatus Roizmaniibacteriota</taxon>
    </lineage>
</organism>
<evidence type="ECO:0000256" key="4">
    <source>
        <dbReference type="ARBA" id="ARBA00022898"/>
    </source>
</evidence>
<dbReference type="InterPro" id="IPR051151">
    <property type="entry name" value="Group_II_Decarboxylase"/>
</dbReference>
<dbReference type="Proteomes" id="UP000228500">
    <property type="component" value="Unassembled WGS sequence"/>
</dbReference>
<dbReference type="InterPro" id="IPR002129">
    <property type="entry name" value="PyrdxlP-dep_de-COase"/>
</dbReference>
<comment type="caution">
    <text evidence="8">The sequence shown here is derived from an EMBL/GenBank/DDBJ whole genome shotgun (WGS) entry which is preliminary data.</text>
</comment>
<dbReference type="GO" id="GO:0016831">
    <property type="term" value="F:carboxy-lyase activity"/>
    <property type="evidence" value="ECO:0007669"/>
    <property type="project" value="UniProtKB-KW"/>
</dbReference>
<evidence type="ECO:0000256" key="3">
    <source>
        <dbReference type="ARBA" id="ARBA00022793"/>
    </source>
</evidence>
<evidence type="ECO:0000313" key="9">
    <source>
        <dbReference type="Proteomes" id="UP000228500"/>
    </source>
</evidence>
<keyword evidence="5 7" id="KW-0456">Lyase</keyword>
<dbReference type="AlphaFoldDB" id="A0A2M7LK59"/>
<gene>
    <name evidence="8" type="ORF">COZ40_03285</name>
</gene>
<dbReference type="GO" id="GO:0019752">
    <property type="term" value="P:carboxylic acid metabolic process"/>
    <property type="evidence" value="ECO:0007669"/>
    <property type="project" value="InterPro"/>
</dbReference>
<evidence type="ECO:0000256" key="7">
    <source>
        <dbReference type="RuleBase" id="RU000382"/>
    </source>
</evidence>
<reference evidence="9" key="1">
    <citation type="submission" date="2017-09" db="EMBL/GenBank/DDBJ databases">
        <title>Depth-based differentiation of microbial function through sediment-hosted aquifers and enrichment of novel symbionts in the deep terrestrial subsurface.</title>
        <authorList>
            <person name="Probst A.J."/>
            <person name="Ladd B."/>
            <person name="Jarett J.K."/>
            <person name="Geller-Mcgrath D.E."/>
            <person name="Sieber C.M.K."/>
            <person name="Emerson J.B."/>
            <person name="Anantharaman K."/>
            <person name="Thomas B.C."/>
            <person name="Malmstrom R."/>
            <person name="Stieglmeier M."/>
            <person name="Klingl A."/>
            <person name="Woyke T."/>
            <person name="Ryan C.M."/>
            <person name="Banfield J.F."/>
        </authorList>
    </citation>
    <scope>NUCLEOTIDE SEQUENCE [LARGE SCALE GENOMIC DNA]</scope>
</reference>
<dbReference type="NCBIfam" id="NF002748">
    <property type="entry name" value="PRK02769.1"/>
    <property type="match status" value="1"/>
</dbReference>
<evidence type="ECO:0000256" key="2">
    <source>
        <dbReference type="ARBA" id="ARBA00009533"/>
    </source>
</evidence>
<dbReference type="PANTHER" id="PTHR46101">
    <property type="match status" value="1"/>
</dbReference>
<evidence type="ECO:0000313" key="8">
    <source>
        <dbReference type="EMBL" id="PIX68438.1"/>
    </source>
</evidence>
<dbReference type="InterPro" id="IPR015422">
    <property type="entry name" value="PyrdxlP-dep_Trfase_small"/>
</dbReference>
<keyword evidence="3" id="KW-0210">Decarboxylase</keyword>
<accession>A0A2M7LK59</accession>
<evidence type="ECO:0000256" key="6">
    <source>
        <dbReference type="PIRSR" id="PIRSR602129-50"/>
    </source>
</evidence>
<dbReference type="GO" id="GO:0030170">
    <property type="term" value="F:pyridoxal phosphate binding"/>
    <property type="evidence" value="ECO:0007669"/>
    <property type="project" value="InterPro"/>
</dbReference>